<dbReference type="AlphaFoldDB" id="A0A1B1A7Y4"/>
<name>A0A1B1A7Y4_9RHOB</name>
<evidence type="ECO:0000313" key="3">
    <source>
        <dbReference type="EMBL" id="ANP42674.1"/>
    </source>
</evidence>
<dbReference type="OrthoDB" id="7689797at2"/>
<evidence type="ECO:0000256" key="1">
    <source>
        <dbReference type="SAM" id="Coils"/>
    </source>
</evidence>
<organism evidence="3 4">
    <name type="scientific">Tritonibacter mobilis F1926</name>
    <dbReference type="NCBI Taxonomy" id="1265309"/>
    <lineage>
        <taxon>Bacteria</taxon>
        <taxon>Pseudomonadati</taxon>
        <taxon>Pseudomonadota</taxon>
        <taxon>Alphaproteobacteria</taxon>
        <taxon>Rhodobacterales</taxon>
        <taxon>Paracoccaceae</taxon>
        <taxon>Tritonibacter</taxon>
    </lineage>
</organism>
<keyword evidence="3" id="KW-0413">Isomerase</keyword>
<dbReference type="EMBL" id="CP015231">
    <property type="protein sequence ID" value="ANP42674.1"/>
    <property type="molecule type" value="Genomic_DNA"/>
</dbReference>
<evidence type="ECO:0000313" key="4">
    <source>
        <dbReference type="Proteomes" id="UP000013243"/>
    </source>
</evidence>
<dbReference type="Proteomes" id="UP000013243">
    <property type="component" value="Plasmid unnamed1"/>
</dbReference>
<feature type="transmembrane region" description="Helical" evidence="2">
    <location>
        <begin position="46"/>
        <end position="68"/>
    </location>
</feature>
<geneLocation type="plasmid" evidence="3 4">
    <name>unnamed1</name>
</geneLocation>
<dbReference type="RefSeq" id="WP_005609997.1">
    <property type="nucleotide sequence ID" value="NZ_CP015231.1"/>
</dbReference>
<keyword evidence="2" id="KW-1133">Transmembrane helix</keyword>
<keyword evidence="1" id="KW-0175">Coiled coil</keyword>
<protein>
    <submittedName>
        <fullName evidence="3">Phosphoribosylanthranilate isomerase</fullName>
    </submittedName>
</protein>
<keyword evidence="2" id="KW-0812">Transmembrane</keyword>
<proteinExistence type="predicted"/>
<gene>
    <name evidence="3" type="ORF">K529_018090</name>
</gene>
<dbReference type="KEGG" id="rmb:K529_018090"/>
<sequence length="116" mass="12954">MRYIRYAVWGVLAVVLVSVSLANRGLVSLKLMPEALAELVGFNPSITLPLFVVVLGGLALGVALGYVLEYLREHKHRRDARVKHGEVKKLSREVKRLKRQKHEGKDEVLALLDDAS</sequence>
<keyword evidence="3" id="KW-0614">Plasmid</keyword>
<keyword evidence="2" id="KW-0472">Membrane</keyword>
<dbReference type="GeneID" id="28251786"/>
<reference evidence="3 4" key="1">
    <citation type="journal article" date="2016" name="ISME J.">
        <title>Global occurrence and heterogeneity of the Roseobacter-clade species Ruegeria mobilis.</title>
        <authorList>
            <person name="Sonnenschein E."/>
            <person name="Gram L."/>
        </authorList>
    </citation>
    <scope>NUCLEOTIDE SEQUENCE [LARGE SCALE GENOMIC DNA]</scope>
    <source>
        <strain evidence="3 4">F1926</strain>
        <plasmid evidence="3 4">unnamed1</plasmid>
    </source>
</reference>
<dbReference type="GO" id="GO:0016853">
    <property type="term" value="F:isomerase activity"/>
    <property type="evidence" value="ECO:0007669"/>
    <property type="project" value="UniProtKB-KW"/>
</dbReference>
<feature type="coiled-coil region" evidence="1">
    <location>
        <begin position="80"/>
        <end position="107"/>
    </location>
</feature>
<evidence type="ECO:0000256" key="2">
    <source>
        <dbReference type="SAM" id="Phobius"/>
    </source>
</evidence>
<accession>A0A1B1A7Y4</accession>